<gene>
    <name evidence="1" type="ORF">AB6T85_17695</name>
</gene>
<dbReference type="InterPro" id="IPR017483">
    <property type="entry name" value="CHP03034"/>
</dbReference>
<reference evidence="1 2" key="1">
    <citation type="submission" date="2024-07" db="EMBL/GenBank/DDBJ databases">
        <authorList>
            <person name="Hebao G."/>
        </authorList>
    </citation>
    <scope>NUCLEOTIDE SEQUENCE [LARGE SCALE GENOMIC DNA]</scope>
    <source>
        <strain evidence="1 2">ACCC 02193</strain>
    </source>
</reference>
<sequence>MVVDKINGTGICVHDVYATRIDIISINVDKHGWKAWVKFTGQDHFGLDTNDILKKKFNQFKFFRIWFVLQRHDKFGFRPFLTNMDAVIDIEGNH</sequence>
<protein>
    <submittedName>
        <fullName evidence="1">DUF3289 family protein</fullName>
    </submittedName>
</protein>
<dbReference type="Pfam" id="PF11692">
    <property type="entry name" value="DUF3289"/>
    <property type="match status" value="1"/>
</dbReference>
<proteinExistence type="predicted"/>
<organism evidence="1 2">
    <name type="scientific">Erwinia aeris</name>
    <dbReference type="NCBI Taxonomy" id="3239803"/>
    <lineage>
        <taxon>Bacteria</taxon>
        <taxon>Pseudomonadati</taxon>
        <taxon>Pseudomonadota</taxon>
        <taxon>Gammaproteobacteria</taxon>
        <taxon>Enterobacterales</taxon>
        <taxon>Erwiniaceae</taxon>
        <taxon>Erwinia</taxon>
    </lineage>
</organism>
<dbReference type="Proteomes" id="UP001565243">
    <property type="component" value="Unassembled WGS sequence"/>
</dbReference>
<evidence type="ECO:0000313" key="2">
    <source>
        <dbReference type="Proteomes" id="UP001565243"/>
    </source>
</evidence>
<comment type="caution">
    <text evidence="1">The sequence shown here is derived from an EMBL/GenBank/DDBJ whole genome shotgun (WGS) entry which is preliminary data.</text>
</comment>
<dbReference type="RefSeq" id="WP_369896297.1">
    <property type="nucleotide sequence ID" value="NZ_JBGFFX010000011.1"/>
</dbReference>
<accession>A0ABV4EBE3</accession>
<evidence type="ECO:0000313" key="1">
    <source>
        <dbReference type="EMBL" id="MEY8772242.1"/>
    </source>
</evidence>
<keyword evidence="2" id="KW-1185">Reference proteome</keyword>
<dbReference type="EMBL" id="JBGFFX010000011">
    <property type="protein sequence ID" value="MEY8772242.1"/>
    <property type="molecule type" value="Genomic_DNA"/>
</dbReference>
<name>A0ABV4EBE3_9GAMM</name>